<dbReference type="GO" id="GO:0005768">
    <property type="term" value="C:endosome"/>
    <property type="evidence" value="ECO:0007669"/>
    <property type="project" value="UniProtKB-SubCell"/>
</dbReference>
<evidence type="ECO:0000259" key="6">
    <source>
        <dbReference type="PROSITE" id="PS50021"/>
    </source>
</evidence>
<feature type="region of interest" description="Disordered" evidence="5">
    <location>
        <begin position="442"/>
        <end position="474"/>
    </location>
</feature>
<dbReference type="Gene3D" id="1.25.40.420">
    <property type="match status" value="1"/>
</dbReference>
<dbReference type="Pfam" id="PF07707">
    <property type="entry name" value="BACK"/>
    <property type="match status" value="1"/>
</dbReference>
<feature type="compositionally biased region" description="Polar residues" evidence="5">
    <location>
        <begin position="971"/>
        <end position="1006"/>
    </location>
</feature>
<name>A0A915AV27_PARUN</name>
<dbReference type="InterPro" id="IPR036872">
    <property type="entry name" value="CH_dom_sf"/>
</dbReference>
<feature type="domain" description="BTB" evidence="7">
    <location>
        <begin position="39"/>
        <end position="105"/>
    </location>
</feature>
<feature type="domain" description="Calponin-homology (CH)" evidence="6">
    <location>
        <begin position="1363"/>
        <end position="1470"/>
    </location>
</feature>
<dbReference type="Pfam" id="PF00651">
    <property type="entry name" value="BTB"/>
    <property type="match status" value="1"/>
</dbReference>
<feature type="region of interest" description="Disordered" evidence="5">
    <location>
        <begin position="306"/>
        <end position="356"/>
    </location>
</feature>
<dbReference type="SMART" id="SM00225">
    <property type="entry name" value="BTB"/>
    <property type="match status" value="1"/>
</dbReference>
<dbReference type="PANTHER" id="PTHR23167">
    <property type="entry name" value="CALPONIN HOMOLOGY DOMAIN-CONTAINING PROTEIN DDB_G0272472-RELATED"/>
    <property type="match status" value="1"/>
</dbReference>
<feature type="compositionally biased region" description="Polar residues" evidence="5">
    <location>
        <begin position="1263"/>
        <end position="1280"/>
    </location>
</feature>
<evidence type="ECO:0000313" key="9">
    <source>
        <dbReference type="WBParaSite" id="PgR014X_g073_t06"/>
    </source>
</evidence>
<keyword evidence="8" id="KW-1185">Reference proteome</keyword>
<dbReference type="PROSITE" id="PS50021">
    <property type="entry name" value="CH"/>
    <property type="match status" value="1"/>
</dbReference>
<dbReference type="InterPro" id="IPR001715">
    <property type="entry name" value="CH_dom"/>
</dbReference>
<evidence type="ECO:0000313" key="8">
    <source>
        <dbReference type="Proteomes" id="UP000887569"/>
    </source>
</evidence>
<dbReference type="SMART" id="SM00033">
    <property type="entry name" value="CH"/>
    <property type="match status" value="1"/>
</dbReference>
<evidence type="ECO:0000256" key="3">
    <source>
        <dbReference type="ARBA" id="ARBA00022753"/>
    </source>
</evidence>
<evidence type="ECO:0000259" key="7">
    <source>
        <dbReference type="PROSITE" id="PS50097"/>
    </source>
</evidence>
<feature type="compositionally biased region" description="Polar residues" evidence="5">
    <location>
        <begin position="955"/>
        <end position="964"/>
    </location>
</feature>
<feature type="region of interest" description="Disordered" evidence="5">
    <location>
        <begin position="1263"/>
        <end position="1286"/>
    </location>
</feature>
<protein>
    <submittedName>
        <fullName evidence="9">BACK domain-containing protein</fullName>
    </submittedName>
</protein>
<keyword evidence="3" id="KW-0967">Endosome</keyword>
<organism evidence="8 9">
    <name type="scientific">Parascaris univalens</name>
    <name type="common">Nematode worm</name>
    <dbReference type="NCBI Taxonomy" id="6257"/>
    <lineage>
        <taxon>Eukaryota</taxon>
        <taxon>Metazoa</taxon>
        <taxon>Ecdysozoa</taxon>
        <taxon>Nematoda</taxon>
        <taxon>Chromadorea</taxon>
        <taxon>Rhabditida</taxon>
        <taxon>Spirurina</taxon>
        <taxon>Ascaridomorpha</taxon>
        <taxon>Ascaridoidea</taxon>
        <taxon>Ascarididae</taxon>
        <taxon>Parascaris</taxon>
    </lineage>
</organism>
<comment type="subcellular location">
    <subcellularLocation>
        <location evidence="1">Endosome</location>
    </subcellularLocation>
</comment>
<dbReference type="SMART" id="SM00875">
    <property type="entry name" value="BACK"/>
    <property type="match status" value="1"/>
</dbReference>
<evidence type="ECO:0000256" key="1">
    <source>
        <dbReference type="ARBA" id="ARBA00004177"/>
    </source>
</evidence>
<evidence type="ECO:0000256" key="5">
    <source>
        <dbReference type="SAM" id="MobiDB-lite"/>
    </source>
</evidence>
<dbReference type="InterPro" id="IPR000210">
    <property type="entry name" value="BTB/POZ_dom"/>
</dbReference>
<dbReference type="WBParaSite" id="PgR014X_g073_t06">
    <property type="protein sequence ID" value="PgR014X_g073_t06"/>
    <property type="gene ID" value="PgR014X_g073"/>
</dbReference>
<dbReference type="Gene3D" id="3.30.710.10">
    <property type="entry name" value="Potassium Channel Kv1.1, Chain A"/>
    <property type="match status" value="1"/>
</dbReference>
<dbReference type="Gene3D" id="1.10.418.10">
    <property type="entry name" value="Calponin-like domain"/>
    <property type="match status" value="1"/>
</dbReference>
<feature type="region of interest" description="Disordered" evidence="5">
    <location>
        <begin position="1188"/>
        <end position="1243"/>
    </location>
</feature>
<feature type="compositionally biased region" description="Low complexity" evidence="5">
    <location>
        <begin position="1040"/>
        <end position="1051"/>
    </location>
</feature>
<dbReference type="SUPFAM" id="SSF54695">
    <property type="entry name" value="POZ domain"/>
    <property type="match status" value="1"/>
</dbReference>
<proteinExistence type="predicted"/>
<dbReference type="FunFam" id="1.10.418.10:FF:000023">
    <property type="entry name" value="EH domain-binding protein 1 isoform X1"/>
    <property type="match status" value="1"/>
</dbReference>
<evidence type="ECO:0000256" key="2">
    <source>
        <dbReference type="ARBA" id="ARBA00022553"/>
    </source>
</evidence>
<feature type="region of interest" description="Disordered" evidence="5">
    <location>
        <begin position="908"/>
        <end position="1077"/>
    </location>
</feature>
<dbReference type="SUPFAM" id="SSF47576">
    <property type="entry name" value="Calponin-homology domain, CH-domain"/>
    <property type="match status" value="1"/>
</dbReference>
<dbReference type="PROSITE" id="PS50097">
    <property type="entry name" value="BTB"/>
    <property type="match status" value="1"/>
</dbReference>
<dbReference type="CDD" id="cd18186">
    <property type="entry name" value="BTB_POZ_ZBTB_KLHL-like"/>
    <property type="match status" value="1"/>
</dbReference>
<evidence type="ECO:0000256" key="4">
    <source>
        <dbReference type="ARBA" id="ARBA00023054"/>
    </source>
</evidence>
<sequence>MVLLITDEDELNIVYECTDSSDNAFIESTRKLWREGVACDFFLLLPTSKKRFGVHQLIFAAGSEYFREYFFNMKPGDAGTSASRPYRVKDISEETFEVVMNFLYSHQTMNLNLIPIEILLHVLYAATQYKIRNLRAACVSKIRNMSPDECISILQQAVQFEEIIIIERCLKVADANTENVLRSESLLDSDSDVLEVLIRRDTFIPSSELRLFMALFSWSIAKCQRAGLDLNAENEKRFLQPLLNLVNFKALSKGELADVVRTGVITDHDIASLSERCSRKSTDNILSVLRGTKNEHQAMFSAFKGKGKPKPRFVKDETSTTTEKTQNMSPASVTTLKFTPSIAPQSPTSDGDSTAKHSALLDSSTILSTGENQPAASCTPVSRFSRITAKIRNSVRRISASFSSPLSSPPSSPSPLSSKNIEMDVAMASLQEKPSPVNASMFTSSVPSASSPFRPTLVPNSSRDAATPVSSLLQEESLPEIPQHDAPSATSNTPVMTSVHCKQQVGTVASEAAATLGSIPTIMPSENVQANARPVKRPSTTRPVGMAARIVQLNGTKPNNNISQASAILRKKNEHFRGSGSKNAAGEKNEVTGTSLQSSLLFPTTKSTPELAEITYSSVKHPSVFPRVSSADMLDSKPKSISRLFSSPSDMGTTKTNKLSEKLSKIVHRSRVLTRHDSEPKRERPGSASFLVSLKEKFSFSHSLQKKPYSGHEDHTLIAIPTETIRAHSSLQSKELAVIDRGDSLQQISKTRPLSKTTGITAEPNISKGPSGEEWFSEVQKDGKHASEETIQMGSQVMPNSGEDAAASENAQQAQISRHDTYPMTSQNVAHRVETKEGQCEVAQKNQITDLSDYEATVSGLDGTVMGSDAFIGRLSREGMSHTTSKGSILVSPASFATSNILVDAKKDLQGSNNNAKELTNNTADEQSHTPSQIPVAAPRRKVKSVKKNTTSSKQPLTKESLQTPPEIPFRSSTHITDTMNTLPSSVSTHIRSSELESFQQSTVATSDLPFNERGRSSFVDSTKSRLEAAFSQTKKSPDATSATKSSLSAKGGVRGGNDHGDASAASKARLRRNEEAEVVAKRKVTDGDLNLKRVDKLMTTQQQTGAERVPTIIVDADVKGLDEPGATESRTRTDSVKEPKQISPDGNEPTQVRTEIKRKWSSLQKKPLETQEEPVKETKLINNLESWHRSEPSVSPSHIESTVHHSAAKEDSEANGKSNAFKSGLISMRCSKPAPEPDRFDEQNKLARKQALLSELERLHASVSNSDHGSTISKLSASSEEGRGAFGAESPLPLIAKAELLAASRGAFTPHIGSDSTLFPLKRSIDGRRSFNVKSKKADQSSSAGGFASGRRQQLGELPSVKVIKQSLLKWCQHCLKDYPVKVWNFSSCWADGMAFCALAHRFASPSTRFDFEKLNPQNRRDNLTLAFSVAEKNGVVPLLEVDDMLEMGDEPDWKCVFVYVQSFYRQFKDRL</sequence>
<feature type="region of interest" description="Disordered" evidence="5">
    <location>
        <begin position="1122"/>
        <end position="1154"/>
    </location>
</feature>
<feature type="region of interest" description="Disordered" evidence="5">
    <location>
        <begin position="753"/>
        <end position="774"/>
    </location>
</feature>
<dbReference type="InterPro" id="IPR011705">
    <property type="entry name" value="BACK"/>
</dbReference>
<feature type="compositionally biased region" description="Polar residues" evidence="5">
    <location>
        <begin position="910"/>
        <end position="933"/>
    </location>
</feature>
<keyword evidence="4" id="KW-0175">Coiled coil</keyword>
<reference evidence="9" key="1">
    <citation type="submission" date="2022-11" db="UniProtKB">
        <authorList>
            <consortium name="WormBaseParasite"/>
        </authorList>
    </citation>
    <scope>IDENTIFICATION</scope>
</reference>
<dbReference type="Pfam" id="PF00307">
    <property type="entry name" value="CH"/>
    <property type="match status" value="1"/>
</dbReference>
<dbReference type="PANTHER" id="PTHR23167:SF88">
    <property type="entry name" value="CALPONIN-HOMOLOGY (CH) DOMAIN-CONTAINING PROTEIN"/>
    <property type="match status" value="1"/>
</dbReference>
<accession>A0A915AV27</accession>
<feature type="compositionally biased region" description="Polar residues" evidence="5">
    <location>
        <begin position="319"/>
        <end position="352"/>
    </location>
</feature>
<dbReference type="Proteomes" id="UP000887569">
    <property type="component" value="Unplaced"/>
</dbReference>
<dbReference type="InterPro" id="IPR050540">
    <property type="entry name" value="F-actin_Monoox_Mical"/>
</dbReference>
<feature type="compositionally biased region" description="Basic and acidic residues" evidence="5">
    <location>
        <begin position="1130"/>
        <end position="1141"/>
    </location>
</feature>
<keyword evidence="2" id="KW-0597">Phosphoprotein</keyword>
<dbReference type="InterPro" id="IPR011333">
    <property type="entry name" value="SKP1/BTB/POZ_sf"/>
</dbReference>
<feature type="compositionally biased region" description="Basic and acidic residues" evidence="5">
    <location>
        <begin position="1202"/>
        <end position="1215"/>
    </location>
</feature>